<proteinExistence type="predicted"/>
<keyword evidence="3" id="KW-1185">Reference proteome</keyword>
<feature type="region of interest" description="Disordered" evidence="1">
    <location>
        <begin position="17"/>
        <end position="62"/>
    </location>
</feature>
<feature type="compositionally biased region" description="Basic residues" evidence="1">
    <location>
        <begin position="48"/>
        <end position="62"/>
    </location>
</feature>
<accession>A0A4S2H0T3</accession>
<evidence type="ECO:0000313" key="2">
    <source>
        <dbReference type="EMBL" id="TGY89003.1"/>
    </source>
</evidence>
<sequence length="83" mass="9100">MRRSAADGAVGVRAIERAGGGAVRSARGAGRERAGARRRGRDPVPRTGRARRVRVRRSRVGRRVRKLRPRAHGAGRRFLPALV</sequence>
<organism evidence="2 3">
    <name type="scientific">Marinicauda algicola</name>
    <dbReference type="NCBI Taxonomy" id="2029849"/>
    <lineage>
        <taxon>Bacteria</taxon>
        <taxon>Pseudomonadati</taxon>
        <taxon>Pseudomonadota</taxon>
        <taxon>Alphaproteobacteria</taxon>
        <taxon>Maricaulales</taxon>
        <taxon>Maricaulaceae</taxon>
        <taxon>Marinicauda</taxon>
    </lineage>
</organism>
<dbReference type="Proteomes" id="UP000308054">
    <property type="component" value="Unassembled WGS sequence"/>
</dbReference>
<dbReference type="AlphaFoldDB" id="A0A4S2H0T3"/>
<name>A0A4S2H0T3_9PROT</name>
<protein>
    <submittedName>
        <fullName evidence="2">Uncharacterized protein</fullName>
    </submittedName>
</protein>
<evidence type="ECO:0000313" key="3">
    <source>
        <dbReference type="Proteomes" id="UP000308054"/>
    </source>
</evidence>
<dbReference type="EMBL" id="SRXW01000002">
    <property type="protein sequence ID" value="TGY89003.1"/>
    <property type="molecule type" value="Genomic_DNA"/>
</dbReference>
<reference evidence="2 3" key="1">
    <citation type="journal article" date="2017" name="Int. J. Syst. Evol. Microbiol.">
        <title>Marinicauda algicola sp. nov., isolated from a marine red alga Rhodosorus marinus.</title>
        <authorList>
            <person name="Jeong S.E."/>
            <person name="Jeon S.H."/>
            <person name="Chun B.H."/>
            <person name="Kim D.W."/>
            <person name="Jeon C.O."/>
        </authorList>
    </citation>
    <scope>NUCLEOTIDE SEQUENCE [LARGE SCALE GENOMIC DNA]</scope>
    <source>
        <strain evidence="2 3">JCM 31718</strain>
    </source>
</reference>
<evidence type="ECO:0000256" key="1">
    <source>
        <dbReference type="SAM" id="MobiDB-lite"/>
    </source>
</evidence>
<comment type="caution">
    <text evidence="2">The sequence shown here is derived from an EMBL/GenBank/DDBJ whole genome shotgun (WGS) entry which is preliminary data.</text>
</comment>
<gene>
    <name evidence="2" type="ORF">E5163_07675</name>
</gene>